<proteinExistence type="predicted"/>
<organism evidence="1">
    <name type="scientific">Siphoviridae sp. ctHDv29</name>
    <dbReference type="NCBI Taxonomy" id="2826228"/>
    <lineage>
        <taxon>Viruses</taxon>
        <taxon>Duplodnaviria</taxon>
        <taxon>Heunggongvirae</taxon>
        <taxon>Uroviricota</taxon>
        <taxon>Caudoviricetes</taxon>
    </lineage>
</organism>
<dbReference type="EMBL" id="BK014836">
    <property type="protein sequence ID" value="DAD77899.1"/>
    <property type="molecule type" value="Genomic_DNA"/>
</dbReference>
<sequence>MKQFRLLRPDEIECRVAQCNEKGASILLYKTARTDADLLDETVGAQNWENDFKLVDGVLYGGIGVDYGKGGKLIWKWDAGTESNTEAEKGRASDAFKRAGFKHGIGRELYSAPFIWIDAAKCQRLKKNDKTGRWQCSDQFDVTEITYDEQERIKTLTLASKGKPVYTFGHAGKAEAPSTPRLVCADCKGEITQVMEGGTQFTALQVAEKTRKRFGRCLCWNCASKA</sequence>
<evidence type="ECO:0000313" key="1">
    <source>
        <dbReference type="EMBL" id="DAD77899.1"/>
    </source>
</evidence>
<name>A0A8S5M7E3_9CAUD</name>
<protein>
    <submittedName>
        <fullName evidence="1">Uncharacterized protein</fullName>
    </submittedName>
</protein>
<reference evidence="1" key="1">
    <citation type="journal article" date="2021" name="Proc. Natl. Acad. Sci. U.S.A.">
        <title>A Catalog of Tens of Thousands of Viruses from Human Metagenomes Reveals Hidden Associations with Chronic Diseases.</title>
        <authorList>
            <person name="Tisza M.J."/>
            <person name="Buck C.B."/>
        </authorList>
    </citation>
    <scope>NUCLEOTIDE SEQUENCE</scope>
    <source>
        <strain evidence="1">CtHDv29</strain>
    </source>
</reference>
<accession>A0A8S5M7E3</accession>